<dbReference type="EMBL" id="MN740245">
    <property type="protein sequence ID" value="QHT95724.1"/>
    <property type="molecule type" value="Genomic_DNA"/>
</dbReference>
<feature type="compositionally biased region" description="Polar residues" evidence="1">
    <location>
        <begin position="21"/>
        <end position="38"/>
    </location>
</feature>
<feature type="region of interest" description="Disordered" evidence="1">
    <location>
        <begin position="1"/>
        <end position="89"/>
    </location>
</feature>
<accession>A0A6C0IR48</accession>
<proteinExistence type="predicted"/>
<name>A0A6C0IR48_9ZZZZ</name>
<dbReference type="AlphaFoldDB" id="A0A6C0IR48"/>
<feature type="compositionally biased region" description="Low complexity" evidence="1">
    <location>
        <begin position="57"/>
        <end position="85"/>
    </location>
</feature>
<sequence length="330" mass="36661">MSTNRSVQAAQRRRAGPPEPQQYSRGPNTSINSAQLFANQARPGNGPNIPSGRLAGQHATHTQNQMMQQQYQNQHPNQYQGQSQQIPESHEKDGVQGISKMTIAQAVTLITLRLGVVESKLIEIDHATSSTNMNISTDSNLVQIDKNVLNTIMNRLEALEKRNTTGSGSSISPDITLLKQQMDTIKPVIVQTKNATVSLLKDNKDLKILSENLKQEVYILKDTICQLETLTGVHTDQIKDLVISFSSNEGDIAMDEDVNMGMDIVTDENGIMTSYNPNEFDMNLNMDDLKNVSFIDSEYVDSNDINLHVPPEYDARDLTGINFEEELSEA</sequence>
<protein>
    <submittedName>
        <fullName evidence="2">Uncharacterized protein</fullName>
    </submittedName>
</protein>
<evidence type="ECO:0000313" key="2">
    <source>
        <dbReference type="EMBL" id="QHT95724.1"/>
    </source>
</evidence>
<reference evidence="2" key="1">
    <citation type="journal article" date="2020" name="Nature">
        <title>Giant virus diversity and host interactions through global metagenomics.</title>
        <authorList>
            <person name="Schulz F."/>
            <person name="Roux S."/>
            <person name="Paez-Espino D."/>
            <person name="Jungbluth S."/>
            <person name="Walsh D.A."/>
            <person name="Denef V.J."/>
            <person name="McMahon K.D."/>
            <person name="Konstantinidis K.T."/>
            <person name="Eloe-Fadrosh E.A."/>
            <person name="Kyrpides N.C."/>
            <person name="Woyke T."/>
        </authorList>
    </citation>
    <scope>NUCLEOTIDE SEQUENCE</scope>
    <source>
        <strain evidence="2">GVMAG-M-3300024301-20</strain>
    </source>
</reference>
<organism evidence="2">
    <name type="scientific">viral metagenome</name>
    <dbReference type="NCBI Taxonomy" id="1070528"/>
    <lineage>
        <taxon>unclassified sequences</taxon>
        <taxon>metagenomes</taxon>
        <taxon>organismal metagenomes</taxon>
    </lineage>
</organism>
<evidence type="ECO:0000256" key="1">
    <source>
        <dbReference type="SAM" id="MobiDB-lite"/>
    </source>
</evidence>